<dbReference type="PANTHER" id="PTHR10378">
    <property type="entry name" value="LIM DOMAIN-BINDING PROTEIN"/>
    <property type="match status" value="1"/>
</dbReference>
<gene>
    <name evidence="2" type="ORF">KVV02_004211</name>
</gene>
<feature type="region of interest" description="Disordered" evidence="1">
    <location>
        <begin position="648"/>
        <end position="692"/>
    </location>
</feature>
<feature type="compositionally biased region" description="Low complexity" evidence="1">
    <location>
        <begin position="672"/>
        <end position="687"/>
    </location>
</feature>
<evidence type="ECO:0008006" key="4">
    <source>
        <dbReference type="Google" id="ProtNLM"/>
    </source>
</evidence>
<sequence>MYGINSTAPIPFSINSSTGNSSSVSIGGVGTGAPLHVVAASGQLIPGATFMSDNNRVTPRSVFGMTQQVMQPSAVSGTEGSFASLQGPLPAQQQVQQLQLQQLQQQHMQHLHLQQLQQQQQAQHQMSPQLAMASQQQRLQQMSPHLQQQQQQQQQHQQLLHQQAYALGRTPLSPSLQSNQQTQQQQQHRTQHQQQIQMQMQQQQQAISNQSPLLGESQPQLLPSQQQQIHLPTQAVPSTTGLPNASQPVPTFGQQEGPLTPLQMQFLQQRQIQMQQQQFQQQQQQQQLRQHIQQQHLQLHLNPISPQMVQAAQQVQPLSMHPQTPQTPQQDMQQPGYISSAVAMPVQSNLSSIQDLSLAEEWNARALLRLTEFGRELGVNTANTTIEFWQSFVAKFYGSTGRMRYKLFNPATNDSKVFELVAAALPRLYLKNVEAGVKGMQVMLEQTLGQTGTLPLTVECPNVSMVSHYLNGSRVFAKGAIKATFASDFKFDLLELTSLEFAVYIPRPVDDPSLSPLLDVKSEGKKKGGSKKAAAPPKKLIPSIPEIVVNEFGIASKTMQQLEMSNVISELNELIQYSTHTKRGATDSLAAYSQRLRERQALMRNRQMSAQYQSPSATGIFSTPMILQTPGHSTGQAMPMMNNGAAALQAQVQARASASPRSMKRRTSMGISPSESSQVASPVASPALDESLASHGQVARGAIRVSTPTLHHQLLASHSNHADQNQVAGCVGSPSVMSPVIAPSNAAATPSASAPVITVKGILTSANGTKATHTNGPLNGSIPPTGRNRKGAGRKDSNTKRKPSVGEDHLGLETATLGSAAGPLESIPPGAVIGGGPRGGTGTSPMLVAGGVFGPRTPGTPGPSTMLHGPLAHPVTLPGQGLAARIPINSNNISNTNGNGVHATVNGVSHPLQNIPGKTIEGSSMFLSAVPQPQGPVLAGQMGVYTTAVDPVGLPNGQGFVNLAGQAQPHGGQQIYVSGPGIGLGLGLGMQPQLQQYQQQQLQQQHLQQQQQQQQHASMGQAGAAAVLPMDGNASSNATG</sequence>
<feature type="compositionally biased region" description="Low complexity" evidence="1">
    <location>
        <begin position="854"/>
        <end position="865"/>
    </location>
</feature>
<organism evidence="2 3">
    <name type="scientific">Mortierella alpina</name>
    <name type="common">Oleaginous fungus</name>
    <name type="synonym">Mortierella renispora</name>
    <dbReference type="NCBI Taxonomy" id="64518"/>
    <lineage>
        <taxon>Eukaryota</taxon>
        <taxon>Fungi</taxon>
        <taxon>Fungi incertae sedis</taxon>
        <taxon>Mucoromycota</taxon>
        <taxon>Mortierellomycotina</taxon>
        <taxon>Mortierellomycetes</taxon>
        <taxon>Mortierellales</taxon>
        <taxon>Mortierellaceae</taxon>
        <taxon>Mortierella</taxon>
    </lineage>
</organism>
<feature type="compositionally biased region" description="Low complexity" evidence="1">
    <location>
        <begin position="125"/>
        <end position="164"/>
    </location>
</feature>
<dbReference type="InterPro" id="IPR029005">
    <property type="entry name" value="LIM-bd/SEUSS"/>
</dbReference>
<dbReference type="Pfam" id="PF01803">
    <property type="entry name" value="LIM_bind"/>
    <property type="match status" value="1"/>
</dbReference>
<feature type="region of interest" description="Disordered" evidence="1">
    <location>
        <begin position="767"/>
        <end position="865"/>
    </location>
</feature>
<reference evidence="2" key="1">
    <citation type="submission" date="2021-07" db="EMBL/GenBank/DDBJ databases">
        <title>Draft genome of Mortierella alpina, strain LL118, isolated from an aspen leaf litter sample.</title>
        <authorList>
            <person name="Yang S."/>
            <person name="Vinatzer B.A."/>
        </authorList>
    </citation>
    <scope>NUCLEOTIDE SEQUENCE</scope>
    <source>
        <strain evidence="2">LL118</strain>
    </source>
</reference>
<proteinExistence type="predicted"/>
<feature type="region of interest" description="Disordered" evidence="1">
    <location>
        <begin position="235"/>
        <end position="257"/>
    </location>
</feature>
<dbReference type="AlphaFoldDB" id="A0A9P8A4P5"/>
<feature type="compositionally biased region" description="Low complexity" evidence="1">
    <location>
        <begin position="177"/>
        <end position="209"/>
    </location>
</feature>
<evidence type="ECO:0000256" key="1">
    <source>
        <dbReference type="SAM" id="MobiDB-lite"/>
    </source>
</evidence>
<evidence type="ECO:0000313" key="3">
    <source>
        <dbReference type="Proteomes" id="UP000717515"/>
    </source>
</evidence>
<feature type="compositionally biased region" description="Low complexity" evidence="1">
    <location>
        <begin position="648"/>
        <end position="658"/>
    </location>
</feature>
<dbReference type="Proteomes" id="UP000717515">
    <property type="component" value="Unassembled WGS sequence"/>
</dbReference>
<dbReference type="EMBL" id="JAIFTL010000151">
    <property type="protein sequence ID" value="KAG9322364.1"/>
    <property type="molecule type" value="Genomic_DNA"/>
</dbReference>
<protein>
    <recommendedName>
        <fullName evidence="4">LIM-domain binding protein-domain-containing protein</fullName>
    </recommendedName>
</protein>
<name>A0A9P8A4P5_MORAP</name>
<comment type="caution">
    <text evidence="2">The sequence shown here is derived from an EMBL/GenBank/DDBJ whole genome shotgun (WGS) entry which is preliminary data.</text>
</comment>
<feature type="compositionally biased region" description="Polar residues" evidence="1">
    <location>
        <begin position="767"/>
        <end position="778"/>
    </location>
</feature>
<feature type="compositionally biased region" description="Polar residues" evidence="1">
    <location>
        <begin position="235"/>
        <end position="254"/>
    </location>
</feature>
<feature type="compositionally biased region" description="Basic and acidic residues" evidence="1">
    <location>
        <begin position="793"/>
        <end position="811"/>
    </location>
</feature>
<feature type="compositionally biased region" description="Gly residues" evidence="1">
    <location>
        <begin position="832"/>
        <end position="842"/>
    </location>
</feature>
<accession>A0A9P8A4P5</accession>
<feature type="region of interest" description="Disordered" evidence="1">
    <location>
        <begin position="125"/>
        <end position="209"/>
    </location>
</feature>
<evidence type="ECO:0000313" key="2">
    <source>
        <dbReference type="EMBL" id="KAG9322364.1"/>
    </source>
</evidence>